<protein>
    <recommendedName>
        <fullName evidence="5">Protochlorophyllide reductase</fullName>
    </recommendedName>
</protein>
<dbReference type="PANTHER" id="PTHR24320:SF148">
    <property type="entry name" value="NAD(P)-BINDING ROSSMANN-FOLD SUPERFAMILY PROTEIN"/>
    <property type="match status" value="1"/>
</dbReference>
<dbReference type="Proteomes" id="UP000794436">
    <property type="component" value="Unassembled WGS sequence"/>
</dbReference>
<evidence type="ECO:0000313" key="4">
    <source>
        <dbReference type="Proteomes" id="UP000794436"/>
    </source>
</evidence>
<keyword evidence="2" id="KW-0560">Oxidoreductase</keyword>
<dbReference type="PANTHER" id="PTHR24320">
    <property type="entry name" value="RETINOL DEHYDROGENASE"/>
    <property type="match status" value="1"/>
</dbReference>
<comment type="similarity">
    <text evidence="1">Belongs to the short-chain dehydrogenases/reductases (SDR) family.</text>
</comment>
<dbReference type="SUPFAM" id="SSF51735">
    <property type="entry name" value="NAD(P)-binding Rossmann-fold domains"/>
    <property type="match status" value="1"/>
</dbReference>
<dbReference type="InterPro" id="IPR002347">
    <property type="entry name" value="SDR_fam"/>
</dbReference>
<dbReference type="InterPro" id="IPR036291">
    <property type="entry name" value="NAD(P)-bd_dom_sf"/>
</dbReference>
<dbReference type="GO" id="GO:0016491">
    <property type="term" value="F:oxidoreductase activity"/>
    <property type="evidence" value="ECO:0007669"/>
    <property type="project" value="UniProtKB-KW"/>
</dbReference>
<gene>
    <name evidence="3" type="ORF">Poli38472_004640</name>
</gene>
<organism evidence="3 4">
    <name type="scientific">Pythium oligandrum</name>
    <name type="common">Mycoparasitic fungus</name>
    <dbReference type="NCBI Taxonomy" id="41045"/>
    <lineage>
        <taxon>Eukaryota</taxon>
        <taxon>Sar</taxon>
        <taxon>Stramenopiles</taxon>
        <taxon>Oomycota</taxon>
        <taxon>Peronosporomycetes</taxon>
        <taxon>Pythiales</taxon>
        <taxon>Pythiaceae</taxon>
        <taxon>Pythium</taxon>
    </lineage>
</organism>
<keyword evidence="4" id="KW-1185">Reference proteome</keyword>
<dbReference type="AlphaFoldDB" id="A0A8K1CA96"/>
<evidence type="ECO:0000256" key="1">
    <source>
        <dbReference type="ARBA" id="ARBA00006484"/>
    </source>
</evidence>
<dbReference type="Pfam" id="PF00106">
    <property type="entry name" value="adh_short"/>
    <property type="match status" value="1"/>
</dbReference>
<proteinExistence type="inferred from homology"/>
<evidence type="ECO:0008006" key="5">
    <source>
        <dbReference type="Google" id="ProtNLM"/>
    </source>
</evidence>
<name>A0A8K1CA96_PYTOL</name>
<accession>A0A8K1CA96</accession>
<evidence type="ECO:0000256" key="2">
    <source>
        <dbReference type="ARBA" id="ARBA00023002"/>
    </source>
</evidence>
<evidence type="ECO:0000313" key="3">
    <source>
        <dbReference type="EMBL" id="TMW59571.1"/>
    </source>
</evidence>
<dbReference type="EMBL" id="SPLM01000109">
    <property type="protein sequence ID" value="TMW59571.1"/>
    <property type="molecule type" value="Genomic_DNA"/>
</dbReference>
<dbReference type="Gene3D" id="3.40.50.720">
    <property type="entry name" value="NAD(P)-binding Rossmann-like Domain"/>
    <property type="match status" value="1"/>
</dbReference>
<sequence length="296" mass="32297">MTATKKVFLVTGGNSGLGYQASLDLAKMENTHVIVTGRSAERVQAAADKIKAEAASSSVVEGEVLDLGSLKAIQEYVTKLKARGLTIDALLCNGGLHGTKKSLTADGFETTFGVNHLGHFHLVLLLRDVTRRIVIISSETHDPEEKTPVKIPNVSDLEQLAHGYEKYDADEAYSTSKLCNLLFMKEFVRRFPNGPEFIAYTPGFTPDTALMRHSNMDLSVILKICAEKNIPVSTTVVSGGVMARLCAEDWAANGWATDMYIRVKMPYEPSVQAKDPALARALWAKSEELVARVIQA</sequence>
<comment type="caution">
    <text evidence="3">The sequence shown here is derived from an EMBL/GenBank/DDBJ whole genome shotgun (WGS) entry which is preliminary data.</text>
</comment>
<dbReference type="OrthoDB" id="187748at2759"/>
<reference evidence="3" key="1">
    <citation type="submission" date="2019-03" db="EMBL/GenBank/DDBJ databases">
        <title>Long read genome sequence of the mycoparasitic Pythium oligandrum ATCC 38472 isolated from sugarbeet rhizosphere.</title>
        <authorList>
            <person name="Gaulin E."/>
        </authorList>
    </citation>
    <scope>NUCLEOTIDE SEQUENCE</scope>
    <source>
        <strain evidence="3">ATCC 38472_TT</strain>
    </source>
</reference>